<dbReference type="GO" id="GO:0005576">
    <property type="term" value="C:extracellular region"/>
    <property type="evidence" value="ECO:0007669"/>
    <property type="project" value="UniProtKB-SubCell"/>
</dbReference>
<accession>A0A918P6G2</accession>
<evidence type="ECO:0000313" key="9">
    <source>
        <dbReference type="Proteomes" id="UP000645257"/>
    </source>
</evidence>
<evidence type="ECO:0000256" key="2">
    <source>
        <dbReference type="ARBA" id="ARBA00011255"/>
    </source>
</evidence>
<dbReference type="PANTHER" id="PTHR30288">
    <property type="entry name" value="FLAGELLAR CAP/ASSEMBLY PROTEIN FLID"/>
    <property type="match status" value="1"/>
</dbReference>
<keyword evidence="8" id="KW-0969">Cilium</keyword>
<dbReference type="Pfam" id="PF07196">
    <property type="entry name" value="Flagellin_IN"/>
    <property type="match status" value="1"/>
</dbReference>
<evidence type="ECO:0000256" key="3">
    <source>
        <dbReference type="ARBA" id="ARBA00023054"/>
    </source>
</evidence>
<comment type="subcellular location">
    <subcellularLocation>
        <location evidence="5">Secreted</location>
    </subcellularLocation>
    <subcellularLocation>
        <location evidence="5">Bacterial flagellum</location>
    </subcellularLocation>
</comment>
<proteinExistence type="inferred from homology"/>
<organism evidence="8 9">
    <name type="scientific">Paludibacterium paludis</name>
    <dbReference type="NCBI Taxonomy" id="1225769"/>
    <lineage>
        <taxon>Bacteria</taxon>
        <taxon>Pseudomonadati</taxon>
        <taxon>Pseudomonadota</taxon>
        <taxon>Betaproteobacteria</taxon>
        <taxon>Neisseriales</taxon>
        <taxon>Chromobacteriaceae</taxon>
        <taxon>Paludibacterium</taxon>
    </lineage>
</organism>
<gene>
    <name evidence="8" type="primary">fliD</name>
    <name evidence="8" type="ORF">GCM10011289_31700</name>
</gene>
<dbReference type="GO" id="GO:0071973">
    <property type="term" value="P:bacterial-type flagellum-dependent cell motility"/>
    <property type="evidence" value="ECO:0007669"/>
    <property type="project" value="TreeGrafter"/>
</dbReference>
<dbReference type="EMBL" id="BMYX01000021">
    <property type="protein sequence ID" value="GGY25715.1"/>
    <property type="molecule type" value="Genomic_DNA"/>
</dbReference>
<dbReference type="InterPro" id="IPR003481">
    <property type="entry name" value="FliD_N"/>
</dbReference>
<keyword evidence="3" id="KW-0175">Coiled coil</keyword>
<keyword evidence="8" id="KW-0966">Cell projection</keyword>
<feature type="domain" description="Flagellar hook-associated protein 2 N-terminal" evidence="6">
    <location>
        <begin position="11"/>
        <end position="105"/>
    </location>
</feature>
<dbReference type="InterPro" id="IPR010809">
    <property type="entry name" value="FliD_C"/>
</dbReference>
<evidence type="ECO:0000256" key="5">
    <source>
        <dbReference type="RuleBase" id="RU362066"/>
    </source>
</evidence>
<comment type="function">
    <text evidence="5">Required for morphogenesis and for the elongation of the flagellar filament by facilitating polymerization of the flagellin monomers at the tip of growing filament. Forms a capping structure, which prevents flagellin subunits (transported through the central channel of the flagellum) from leaking out without polymerization at the distal end.</text>
</comment>
<evidence type="ECO:0000313" key="8">
    <source>
        <dbReference type="EMBL" id="GGY25715.1"/>
    </source>
</evidence>
<comment type="similarity">
    <text evidence="1 5">Belongs to the FliD family.</text>
</comment>
<keyword evidence="9" id="KW-1185">Reference proteome</keyword>
<dbReference type="Pfam" id="PF02465">
    <property type="entry name" value="FliD_N"/>
    <property type="match status" value="1"/>
</dbReference>
<evidence type="ECO:0000259" key="7">
    <source>
        <dbReference type="Pfam" id="PF07195"/>
    </source>
</evidence>
<comment type="caution">
    <text evidence="8">The sequence shown here is derived from an EMBL/GenBank/DDBJ whole genome shotgun (WGS) entry which is preliminary data.</text>
</comment>
<name>A0A918P6G2_9NEIS</name>
<feature type="domain" description="Flagellar hook-associated protein 2 C-terminal" evidence="7">
    <location>
        <begin position="220"/>
        <end position="445"/>
    </location>
</feature>
<evidence type="ECO:0000256" key="1">
    <source>
        <dbReference type="ARBA" id="ARBA00009764"/>
    </source>
</evidence>
<dbReference type="Proteomes" id="UP000645257">
    <property type="component" value="Unassembled WGS sequence"/>
</dbReference>
<reference evidence="8" key="2">
    <citation type="submission" date="2020-09" db="EMBL/GenBank/DDBJ databases">
        <authorList>
            <person name="Sun Q."/>
            <person name="Kim S."/>
        </authorList>
    </citation>
    <scope>NUCLEOTIDE SEQUENCE</scope>
    <source>
        <strain evidence="8">KCTC 32182</strain>
    </source>
</reference>
<dbReference type="InterPro" id="IPR010810">
    <property type="entry name" value="Flagellin_hook_IN_motif"/>
</dbReference>
<protein>
    <recommendedName>
        <fullName evidence="5">Flagellar hook-associated protein 2</fullName>
        <shortName evidence="5">HAP2</shortName>
    </recommendedName>
    <alternativeName>
        <fullName evidence="5">Flagellar cap protein</fullName>
    </alternativeName>
</protein>
<dbReference type="Pfam" id="PF07195">
    <property type="entry name" value="FliD_C"/>
    <property type="match status" value="1"/>
</dbReference>
<reference evidence="8" key="1">
    <citation type="journal article" date="2014" name="Int. J. Syst. Evol. Microbiol.">
        <title>Complete genome sequence of Corynebacterium casei LMG S-19264T (=DSM 44701T), isolated from a smear-ripened cheese.</title>
        <authorList>
            <consortium name="US DOE Joint Genome Institute (JGI-PGF)"/>
            <person name="Walter F."/>
            <person name="Albersmeier A."/>
            <person name="Kalinowski J."/>
            <person name="Ruckert C."/>
        </authorList>
    </citation>
    <scope>NUCLEOTIDE SEQUENCE</scope>
    <source>
        <strain evidence="8">KCTC 32182</strain>
    </source>
</reference>
<dbReference type="GO" id="GO:0007155">
    <property type="term" value="P:cell adhesion"/>
    <property type="evidence" value="ECO:0007669"/>
    <property type="project" value="InterPro"/>
</dbReference>
<keyword evidence="8" id="KW-0282">Flagellum</keyword>
<keyword evidence="5" id="KW-0964">Secreted</keyword>
<evidence type="ECO:0000259" key="6">
    <source>
        <dbReference type="Pfam" id="PF02465"/>
    </source>
</evidence>
<dbReference type="AlphaFoldDB" id="A0A918P6G2"/>
<keyword evidence="4 5" id="KW-0975">Bacterial flagellum</keyword>
<sequence length="456" mass="47232">MSNITTQVGPLDVQGLVSQLMTVERQPLVALQKKASTYQSQLSDLGKLKSDISSLQSTLSELSSGTFLNASKLTSSSQDVLTGSSTSFALAGVYNVNVQQIAQGQSVAFANQPSASNPLGNAADSLLFHFQDGSPAANVAIKANASLNDIASAVNAAGIGINATIVNSGDPANPGTLVFSSTKTGNGKAFTTSLQTDDAALNFLKFDPSVADDPRLTARAQDAIVQVNGVTMHNDTNSLTSGITGVTLTLSKPGTSSVTVSRDDTAIQAKVQAFVDAYNKVRATAESLRKGSMKGDASIQSVESMLQSVLTTPISGVDPTRAIGYLAQIGITQNGTSAGANGSTVLDGSLKFDATAFINALNGNLAGVAHVFGNANNDGVADRLNRSINDLLGPTGVLETATSAVNSTMQDEKLQEDLLNTRLDSIQKAYLTQFTNLNASLAQIQKTSDYLTRSLA</sequence>
<dbReference type="RefSeq" id="WP_189536117.1">
    <property type="nucleotide sequence ID" value="NZ_BMYX01000021.1"/>
</dbReference>
<evidence type="ECO:0000256" key="4">
    <source>
        <dbReference type="ARBA" id="ARBA00023143"/>
    </source>
</evidence>
<dbReference type="GO" id="GO:0009424">
    <property type="term" value="C:bacterial-type flagellum hook"/>
    <property type="evidence" value="ECO:0007669"/>
    <property type="project" value="UniProtKB-UniRule"/>
</dbReference>
<dbReference type="InterPro" id="IPR040026">
    <property type="entry name" value="FliD"/>
</dbReference>
<dbReference type="GO" id="GO:0009421">
    <property type="term" value="C:bacterial-type flagellum filament cap"/>
    <property type="evidence" value="ECO:0007669"/>
    <property type="project" value="InterPro"/>
</dbReference>
<comment type="subunit">
    <text evidence="2 5">Homopentamer.</text>
</comment>
<dbReference type="PANTHER" id="PTHR30288:SF0">
    <property type="entry name" value="FLAGELLAR HOOK-ASSOCIATED PROTEIN 2"/>
    <property type="match status" value="1"/>
</dbReference>